<keyword evidence="15" id="KW-1185">Reference proteome</keyword>
<dbReference type="InterPro" id="IPR036116">
    <property type="entry name" value="FN3_sf"/>
</dbReference>
<evidence type="ECO:0000256" key="7">
    <source>
        <dbReference type="ARBA" id="ARBA00023136"/>
    </source>
</evidence>
<organism evidence="14 15">
    <name type="scientific">Anabas testudineus</name>
    <name type="common">Climbing perch</name>
    <name type="synonym">Anthias testudineus</name>
    <dbReference type="NCBI Taxonomy" id="64144"/>
    <lineage>
        <taxon>Eukaryota</taxon>
        <taxon>Metazoa</taxon>
        <taxon>Chordata</taxon>
        <taxon>Craniata</taxon>
        <taxon>Vertebrata</taxon>
        <taxon>Euteleostomi</taxon>
        <taxon>Actinopterygii</taxon>
        <taxon>Neopterygii</taxon>
        <taxon>Teleostei</taxon>
        <taxon>Neoteleostei</taxon>
        <taxon>Acanthomorphata</taxon>
        <taxon>Anabantaria</taxon>
        <taxon>Anabantiformes</taxon>
        <taxon>Anabantoidei</taxon>
        <taxon>Anabantidae</taxon>
        <taxon>Anabas</taxon>
    </lineage>
</organism>
<dbReference type="PANTHER" id="PTHR48423:SF1">
    <property type="entry name" value="INTERLEUKIN-27 RECEPTOR SUBUNIT ALPHA"/>
    <property type="match status" value="1"/>
</dbReference>
<keyword evidence="3 11" id="KW-0812">Transmembrane</keyword>
<dbReference type="CDD" id="cd00063">
    <property type="entry name" value="FN3"/>
    <property type="match status" value="1"/>
</dbReference>
<feature type="compositionally biased region" description="Low complexity" evidence="10">
    <location>
        <begin position="743"/>
        <end position="753"/>
    </location>
</feature>
<evidence type="ECO:0000259" key="13">
    <source>
        <dbReference type="PROSITE" id="PS50853"/>
    </source>
</evidence>
<reference evidence="14" key="3">
    <citation type="submission" date="2025-09" db="UniProtKB">
        <authorList>
            <consortium name="Ensembl"/>
        </authorList>
    </citation>
    <scope>IDENTIFICATION</scope>
</reference>
<evidence type="ECO:0000256" key="3">
    <source>
        <dbReference type="ARBA" id="ARBA00022692"/>
    </source>
</evidence>
<feature type="domain" description="Fibronectin type-III" evidence="13">
    <location>
        <begin position="404"/>
        <end position="507"/>
    </location>
</feature>
<dbReference type="Proteomes" id="UP000265040">
    <property type="component" value="Chromosome 9"/>
</dbReference>
<name>A0A3Q1J9P8_ANATE</name>
<comment type="subcellular location">
    <subcellularLocation>
        <location evidence="1">Membrane</location>
        <topology evidence="1">Single-pass type I membrane protein</topology>
    </subcellularLocation>
</comment>
<keyword evidence="6 11" id="KW-1133">Transmembrane helix</keyword>
<dbReference type="AlphaFoldDB" id="A0A3Q1J9P8"/>
<dbReference type="Gene3D" id="2.60.40.10">
    <property type="entry name" value="Immunoglobulins"/>
    <property type="match status" value="6"/>
</dbReference>
<keyword evidence="7 11" id="KW-0472">Membrane</keyword>
<evidence type="ECO:0000256" key="10">
    <source>
        <dbReference type="SAM" id="MobiDB-lite"/>
    </source>
</evidence>
<dbReference type="InterPro" id="IPR048497">
    <property type="entry name" value="LIF-R-like_Ig-like"/>
</dbReference>
<evidence type="ECO:0000256" key="2">
    <source>
        <dbReference type="ARBA" id="ARBA00008921"/>
    </source>
</evidence>
<dbReference type="Ensembl" id="ENSATET00000028322.3">
    <property type="protein sequence ID" value="ENSATEP00000027884.2"/>
    <property type="gene ID" value="ENSATEG00000019255.3"/>
</dbReference>
<dbReference type="InterPro" id="IPR003961">
    <property type="entry name" value="FN3_dom"/>
</dbReference>
<feature type="region of interest" description="Disordered" evidence="10">
    <location>
        <begin position="840"/>
        <end position="861"/>
    </location>
</feature>
<evidence type="ECO:0000256" key="1">
    <source>
        <dbReference type="ARBA" id="ARBA00004479"/>
    </source>
</evidence>
<evidence type="ECO:0000256" key="11">
    <source>
        <dbReference type="SAM" id="Phobius"/>
    </source>
</evidence>
<evidence type="ECO:0000256" key="5">
    <source>
        <dbReference type="ARBA" id="ARBA00022737"/>
    </source>
</evidence>
<evidence type="ECO:0000313" key="14">
    <source>
        <dbReference type="Ensembl" id="ENSATEP00000027884.2"/>
    </source>
</evidence>
<reference evidence="14" key="2">
    <citation type="submission" date="2025-08" db="UniProtKB">
        <authorList>
            <consortium name="Ensembl"/>
        </authorList>
    </citation>
    <scope>IDENTIFICATION</scope>
</reference>
<dbReference type="InterPro" id="IPR013783">
    <property type="entry name" value="Ig-like_fold"/>
</dbReference>
<dbReference type="InterPro" id="IPR040817">
    <property type="entry name" value="LIFR_D2"/>
</dbReference>
<feature type="region of interest" description="Disordered" evidence="10">
    <location>
        <begin position="735"/>
        <end position="759"/>
    </location>
</feature>
<dbReference type="PANTHER" id="PTHR48423">
    <property type="entry name" value="INTERLEUKIN-27 RECEPTOR SUBUNIT ALPHA"/>
    <property type="match status" value="1"/>
</dbReference>
<dbReference type="GO" id="GO:0005886">
    <property type="term" value="C:plasma membrane"/>
    <property type="evidence" value="ECO:0007669"/>
    <property type="project" value="UniProtKB-ARBA"/>
</dbReference>
<evidence type="ECO:0000256" key="8">
    <source>
        <dbReference type="ARBA" id="ARBA00023170"/>
    </source>
</evidence>
<comment type="similarity">
    <text evidence="2">Belongs to the type I cytokine receptor family. Type 2 subfamily.</text>
</comment>
<keyword evidence="8" id="KW-0675">Receptor</keyword>
<dbReference type="Pfam" id="PF17971">
    <property type="entry name" value="LIFR_D2"/>
    <property type="match status" value="1"/>
</dbReference>
<evidence type="ECO:0000256" key="12">
    <source>
        <dbReference type="SAM" id="SignalP"/>
    </source>
</evidence>
<feature type="transmembrane region" description="Helical" evidence="11">
    <location>
        <begin position="650"/>
        <end position="674"/>
    </location>
</feature>
<keyword evidence="5" id="KW-0677">Repeat</keyword>
<feature type="signal peptide" evidence="12">
    <location>
        <begin position="1"/>
        <end position="33"/>
    </location>
</feature>
<dbReference type="SUPFAM" id="SSF49265">
    <property type="entry name" value="Fibronectin type III"/>
    <property type="match status" value="4"/>
</dbReference>
<dbReference type="PROSITE" id="PS50853">
    <property type="entry name" value="FN3"/>
    <property type="match status" value="1"/>
</dbReference>
<dbReference type="InterPro" id="IPR052672">
    <property type="entry name" value="Type1_Cytokine_Rcpt_Type2"/>
</dbReference>
<evidence type="ECO:0000256" key="9">
    <source>
        <dbReference type="ARBA" id="ARBA00023180"/>
    </source>
</evidence>
<evidence type="ECO:0000256" key="4">
    <source>
        <dbReference type="ARBA" id="ARBA00022729"/>
    </source>
</evidence>
<reference evidence="14" key="1">
    <citation type="submission" date="2021-04" db="EMBL/GenBank/DDBJ databases">
        <authorList>
            <consortium name="Wellcome Sanger Institute Data Sharing"/>
        </authorList>
    </citation>
    <scope>NUCLEOTIDE SEQUENCE [LARGE SCALE GENOMIC DNA]</scope>
</reference>
<evidence type="ECO:0000256" key="6">
    <source>
        <dbReference type="ARBA" id="ARBA00022989"/>
    </source>
</evidence>
<feature type="chain" id="PRO_5031419843" description="Fibronectin type-III domain-containing protein" evidence="12">
    <location>
        <begin position="34"/>
        <end position="900"/>
    </location>
</feature>
<accession>A0A3Q1J9P8</accession>
<dbReference type="Pfam" id="PF21177">
    <property type="entry name" value="LIF-R_Ig-like"/>
    <property type="match status" value="1"/>
</dbReference>
<keyword evidence="4 12" id="KW-0732">Signal</keyword>
<dbReference type="Pfam" id="PF25552">
    <property type="entry name" value="LIFR_D4"/>
    <property type="match status" value="1"/>
</dbReference>
<sequence>MPRLNVSPNSKPTCSPLWLFCVLLGLLSRHTHARVVLAVPKQLSLSPNMSTQQLSISWLGGAATTFDLMILRTELNETVFYDTVSATMNPVSGRHQWTWTSVEPLQCTSLSIQIRSRDGNATSKWSTTQIHPGNDLPSYEKFQMYPEEDIVPVGANATYCCILPENKLFGDIYYGNTVMNATRLSRRSYAVTIFHQKPSQRSGTNIFCRDNLKSDLTGSVVFVGYPPLLSDFVCETHDLNSAVCHWNDKRDTSLYGKRGTVYSLNKRYHLTFCTSAQWEGTWTLVAVNRLGQYSLTDSAEISHRVHPVAPINLSSVASAWNATVSWNWIYSSYSSLDLVCEVDLTSQWSKTNYTFSGVGLMSVVLLDLHPDEKYVVHVRCGAQQNFWKWGNWSKPFSFKTKTFAPDVPNVWIWMNRDKTGQIIWKPLTQRQSHGQITGFEVTLCNSEENCQNTENVSADTFAVPINFTQVANLSSDSKATATVIARNAAGLSQPASVAIPLHLTDAEPLAVSRIVYSNRGFPLFWQNNANATCGYVVEWHDASCVRDCPVEWIKVAAGITNALIESVNLQPGVRYNLSLYSCSSELLQRWQGYLQELVPSSSVPHLLASQQDSDILLTWGEIPLIRRRGFLLGYNIYSTNGSQLTLLADWMILEILASLGITALFLVVVTFICYKKRKCMVHIVEKPEWGSSKEVLVVIPEEDEDEDGQAMGDEPADTDDLASLRYYNQAVDERPIRPRFPDSSASSTSSLDSGRTDVTYTGIQTSGSSFLFQLNAQGSSEGNKHQADMSDSSEDGGGGYKPQMQPSAPSEDMGLASSAQPFLEPQAASMWGYKPQCSWNLDSPEEADEGASLAPSLGSPTSVASTQFLLTDGEECAEEKRLLSSSAATWFTNLLSSAKP</sequence>
<proteinExistence type="inferred from homology"/>
<feature type="region of interest" description="Disordered" evidence="10">
    <location>
        <begin position="778"/>
        <end position="816"/>
    </location>
</feature>
<evidence type="ECO:0000313" key="15">
    <source>
        <dbReference type="Proteomes" id="UP000265040"/>
    </source>
</evidence>
<dbReference type="GeneTree" id="ENSGT00940000165259"/>
<keyword evidence="9" id="KW-0325">Glycoprotein</keyword>
<protein>
    <recommendedName>
        <fullName evidence="13">Fibronectin type-III domain-containing protein</fullName>
    </recommendedName>
</protein>